<dbReference type="RefSeq" id="WP_210728836.1">
    <property type="nucleotide sequence ID" value="NZ_JAAXOY010000831.1"/>
</dbReference>
<dbReference type="Proteomes" id="UP000777774">
    <property type="component" value="Unassembled WGS sequence"/>
</dbReference>
<dbReference type="Gene3D" id="1.25.10.10">
    <property type="entry name" value="Leucine-rich Repeat Variant"/>
    <property type="match status" value="1"/>
</dbReference>
<protein>
    <recommendedName>
        <fullName evidence="3">HEAT repeat domain-containing protein</fullName>
    </recommendedName>
</protein>
<comment type="caution">
    <text evidence="1">The sequence shown here is derived from an EMBL/GenBank/DDBJ whole genome shotgun (WGS) entry which is preliminary data.</text>
</comment>
<dbReference type="Pfam" id="PF13646">
    <property type="entry name" value="HEAT_2"/>
    <property type="match status" value="1"/>
</dbReference>
<accession>A0ABX1K6X4</accession>
<dbReference type="SUPFAM" id="SSF48371">
    <property type="entry name" value="ARM repeat"/>
    <property type="match status" value="1"/>
</dbReference>
<dbReference type="InterPro" id="IPR016024">
    <property type="entry name" value="ARM-type_fold"/>
</dbReference>
<name>A0ABX1K6X4_9CELL</name>
<evidence type="ECO:0000313" key="1">
    <source>
        <dbReference type="EMBL" id="NKY41640.1"/>
    </source>
</evidence>
<evidence type="ECO:0008006" key="3">
    <source>
        <dbReference type="Google" id="ProtNLM"/>
    </source>
</evidence>
<organism evidence="1 2">
    <name type="scientific">Cellulomonas septica</name>
    <dbReference type="NCBI Taxonomy" id="285080"/>
    <lineage>
        <taxon>Bacteria</taxon>
        <taxon>Bacillati</taxon>
        <taxon>Actinomycetota</taxon>
        <taxon>Actinomycetes</taxon>
        <taxon>Micrococcales</taxon>
        <taxon>Cellulomonadaceae</taxon>
        <taxon>Cellulomonas</taxon>
    </lineage>
</organism>
<gene>
    <name evidence="1" type="ORF">HGA02_19605</name>
</gene>
<proteinExistence type="predicted"/>
<dbReference type="EMBL" id="JAAXOY010000831">
    <property type="protein sequence ID" value="NKY41640.1"/>
    <property type="molecule type" value="Genomic_DNA"/>
</dbReference>
<keyword evidence="2" id="KW-1185">Reference proteome</keyword>
<dbReference type="InterPro" id="IPR011989">
    <property type="entry name" value="ARM-like"/>
</dbReference>
<feature type="non-terminal residue" evidence="1">
    <location>
        <position position="133"/>
    </location>
</feature>
<reference evidence="1 2" key="1">
    <citation type="submission" date="2020-04" db="EMBL/GenBank/DDBJ databases">
        <title>MicrobeNet Type strains.</title>
        <authorList>
            <person name="Nicholson A.C."/>
        </authorList>
    </citation>
    <scope>NUCLEOTIDE SEQUENCE [LARGE SCALE GENOMIC DNA]</scope>
    <source>
        <strain evidence="1 2">ATCC BAA-787</strain>
    </source>
</reference>
<sequence>MHDTDQEDHEPTADVGLLRALAADPDVEVRRQLASDLCEHAGWDRPADELVRIAVALTSDPDPRVRDWACLALGTQWREDVDSVEVRDALAARLDDPDDEARCEALLGLAHRSDPRALPHVRAALSRPDGSVR</sequence>
<evidence type="ECO:0000313" key="2">
    <source>
        <dbReference type="Proteomes" id="UP000777774"/>
    </source>
</evidence>